<dbReference type="FunFam" id="3.30.360.10:FF:000015">
    <property type="entry name" value="Glucose-6-phosphate 1-dehydrogenase"/>
    <property type="match status" value="1"/>
</dbReference>
<evidence type="ECO:0000256" key="3">
    <source>
        <dbReference type="ARBA" id="ARBA00013019"/>
    </source>
</evidence>
<keyword evidence="7 11" id="KW-0560">Oxidoreductase</keyword>
<dbReference type="GO" id="GO:0004345">
    <property type="term" value="F:glucose-6-phosphate dehydrogenase activity"/>
    <property type="evidence" value="ECO:0007669"/>
    <property type="project" value="UniProtKB-EC"/>
</dbReference>
<reference evidence="16" key="1">
    <citation type="journal article" date="2023" name="Mol. Phylogenet. Evol.">
        <title>Genome-scale phylogeny and comparative genomics of the fungal order Sordariales.</title>
        <authorList>
            <person name="Hensen N."/>
            <person name="Bonometti L."/>
            <person name="Westerberg I."/>
            <person name="Brannstrom I.O."/>
            <person name="Guillou S."/>
            <person name="Cros-Aarteil S."/>
            <person name="Calhoun S."/>
            <person name="Haridas S."/>
            <person name="Kuo A."/>
            <person name="Mondo S."/>
            <person name="Pangilinan J."/>
            <person name="Riley R."/>
            <person name="LaButti K."/>
            <person name="Andreopoulos B."/>
            <person name="Lipzen A."/>
            <person name="Chen C."/>
            <person name="Yan M."/>
            <person name="Daum C."/>
            <person name="Ng V."/>
            <person name="Clum A."/>
            <person name="Steindorff A."/>
            <person name="Ohm R.A."/>
            <person name="Martin F."/>
            <person name="Silar P."/>
            <person name="Natvig D.O."/>
            <person name="Lalanne C."/>
            <person name="Gautier V."/>
            <person name="Ament-Velasquez S.L."/>
            <person name="Kruys A."/>
            <person name="Hutchinson M.I."/>
            <person name="Powell A.J."/>
            <person name="Barry K."/>
            <person name="Miller A.N."/>
            <person name="Grigoriev I.V."/>
            <person name="Debuchy R."/>
            <person name="Gladieux P."/>
            <person name="Hiltunen Thoren M."/>
            <person name="Johannesson H."/>
        </authorList>
    </citation>
    <scope>NUCLEOTIDE SEQUENCE</scope>
    <source>
        <strain evidence="16">CBS 538.74</strain>
    </source>
</reference>
<accession>A0AAN6VK69</accession>
<dbReference type="Gene3D" id="3.40.50.720">
    <property type="entry name" value="NAD(P)-binding Rossmann-like Domain"/>
    <property type="match status" value="1"/>
</dbReference>
<reference evidence="16" key="2">
    <citation type="submission" date="2023-05" db="EMBL/GenBank/DDBJ databases">
        <authorList>
            <consortium name="Lawrence Berkeley National Laboratory"/>
            <person name="Steindorff A."/>
            <person name="Hensen N."/>
            <person name="Bonometti L."/>
            <person name="Westerberg I."/>
            <person name="Brannstrom I.O."/>
            <person name="Guillou S."/>
            <person name="Cros-Aarteil S."/>
            <person name="Calhoun S."/>
            <person name="Haridas S."/>
            <person name="Kuo A."/>
            <person name="Mondo S."/>
            <person name="Pangilinan J."/>
            <person name="Riley R."/>
            <person name="Labutti K."/>
            <person name="Andreopoulos B."/>
            <person name="Lipzen A."/>
            <person name="Chen C."/>
            <person name="Yanf M."/>
            <person name="Daum C."/>
            <person name="Ng V."/>
            <person name="Clum A."/>
            <person name="Ohm R."/>
            <person name="Martin F."/>
            <person name="Silar P."/>
            <person name="Natvig D."/>
            <person name="Lalanne C."/>
            <person name="Gautier V."/>
            <person name="Ament-Velasquez S.L."/>
            <person name="Kruys A."/>
            <person name="Hutchinson M.I."/>
            <person name="Powell A.J."/>
            <person name="Barry K."/>
            <person name="Miller A.N."/>
            <person name="Grigoriev I.V."/>
            <person name="Debuchy R."/>
            <person name="Gladieux P."/>
            <person name="Thoren M.H."/>
            <person name="Johannesson H."/>
        </authorList>
    </citation>
    <scope>NUCLEOTIDE SEQUENCE</scope>
    <source>
        <strain evidence="16">CBS 538.74</strain>
    </source>
</reference>
<evidence type="ECO:0000259" key="14">
    <source>
        <dbReference type="Pfam" id="PF02781"/>
    </source>
</evidence>
<comment type="caution">
    <text evidence="16">The sequence shown here is derived from an EMBL/GenBank/DDBJ whole genome shotgun (WGS) entry which is preliminary data.</text>
</comment>
<dbReference type="PRINTS" id="PR00079">
    <property type="entry name" value="G6PDHDRGNASE"/>
</dbReference>
<feature type="compositionally biased region" description="Low complexity" evidence="12">
    <location>
        <begin position="1577"/>
        <end position="1595"/>
    </location>
</feature>
<gene>
    <name evidence="16" type="ORF">C8A00DRAFT_43957</name>
</gene>
<protein>
    <recommendedName>
        <fullName evidence="4 11">Glucose-6-phosphate 1-dehydrogenase</fullName>
        <ecNumber evidence="3 11">1.1.1.49</ecNumber>
    </recommendedName>
</protein>
<dbReference type="Pfam" id="PF26204">
    <property type="entry name" value="Med14_fung"/>
    <property type="match status" value="1"/>
</dbReference>
<dbReference type="Gene3D" id="3.30.360.10">
    <property type="entry name" value="Dihydrodipicolinate Reductase, domain 2"/>
    <property type="match status" value="1"/>
</dbReference>
<evidence type="ECO:0000256" key="8">
    <source>
        <dbReference type="ARBA" id="ARBA00023277"/>
    </source>
</evidence>
<dbReference type="GO" id="GO:0006006">
    <property type="term" value="P:glucose metabolic process"/>
    <property type="evidence" value="ECO:0007669"/>
    <property type="project" value="UniProtKB-KW"/>
</dbReference>
<dbReference type="SUPFAM" id="SSF51735">
    <property type="entry name" value="NAD(P)-binding Rossmann-fold domains"/>
    <property type="match status" value="1"/>
</dbReference>
<evidence type="ECO:0000256" key="9">
    <source>
        <dbReference type="ARBA" id="ARBA00025382"/>
    </source>
</evidence>
<evidence type="ECO:0000256" key="2">
    <source>
        <dbReference type="ARBA" id="ARBA00009975"/>
    </source>
</evidence>
<keyword evidence="17" id="KW-1185">Reference proteome</keyword>
<comment type="function">
    <text evidence="9">Catalyzes the rate-limiting step of the oxidative pentose-phosphate pathway, which represents a route for the dissimilation of carbohydrates besides glycolysis. The main function of this enzyme is to provide reducing power (NADPH) and pentose phosphates for fatty acid and nucleic acid synthesis.</text>
</comment>
<dbReference type="PROSITE" id="PS00069">
    <property type="entry name" value="G6P_DEHYDROGENASE"/>
    <property type="match status" value="1"/>
</dbReference>
<dbReference type="EC" id="1.1.1.49" evidence="3 11"/>
<evidence type="ECO:0000313" key="16">
    <source>
        <dbReference type="EMBL" id="KAK4153077.1"/>
    </source>
</evidence>
<dbReference type="Pfam" id="PF02781">
    <property type="entry name" value="G6PD_C"/>
    <property type="match status" value="1"/>
</dbReference>
<comment type="similarity">
    <text evidence="2 11">Belongs to the glucose-6-phosphate dehydrogenase family.</text>
</comment>
<evidence type="ECO:0000313" key="17">
    <source>
        <dbReference type="Proteomes" id="UP001302745"/>
    </source>
</evidence>
<dbReference type="Pfam" id="PF08638">
    <property type="entry name" value="Med14"/>
    <property type="match status" value="1"/>
</dbReference>
<keyword evidence="6 11" id="KW-0521">NADP</keyword>
<dbReference type="GO" id="GO:0009051">
    <property type="term" value="P:pentose-phosphate shunt, oxidative branch"/>
    <property type="evidence" value="ECO:0007669"/>
    <property type="project" value="TreeGrafter"/>
</dbReference>
<keyword evidence="8 11" id="KW-0119">Carbohydrate metabolism</keyword>
<feature type="compositionally biased region" description="Low complexity" evidence="12">
    <location>
        <begin position="1607"/>
        <end position="1653"/>
    </location>
</feature>
<feature type="domain" description="Glucose-6-phosphate dehydrogenase C-terminal" evidence="14">
    <location>
        <begin position="200"/>
        <end position="488"/>
    </location>
</feature>
<evidence type="ECO:0000256" key="1">
    <source>
        <dbReference type="ARBA" id="ARBA00004937"/>
    </source>
</evidence>
<dbReference type="InterPro" id="IPR036291">
    <property type="entry name" value="NAD(P)-bd_dom_sf"/>
</dbReference>
<dbReference type="PANTHER" id="PTHR23429:SF0">
    <property type="entry name" value="GLUCOSE-6-PHOSPHATE 1-DEHYDROGENASE"/>
    <property type="match status" value="1"/>
</dbReference>
<feature type="domain" description="Mediator complex subunit MED14 N-terminal" evidence="15">
    <location>
        <begin position="615"/>
        <end position="841"/>
    </location>
</feature>
<feature type="domain" description="Glucose-6-phosphate dehydrogenase NAD-binding" evidence="13">
    <location>
        <begin position="21"/>
        <end position="198"/>
    </location>
</feature>
<dbReference type="InterPro" id="IPR022675">
    <property type="entry name" value="G6P_DH_C"/>
</dbReference>
<evidence type="ECO:0000256" key="5">
    <source>
        <dbReference type="ARBA" id="ARBA00022526"/>
    </source>
</evidence>
<dbReference type="SUPFAM" id="SSF55347">
    <property type="entry name" value="Glyceraldehyde-3-phosphate dehydrogenase-like, C-terminal domain"/>
    <property type="match status" value="1"/>
</dbReference>
<dbReference type="InterPro" id="IPR019796">
    <property type="entry name" value="G6P_DH_AS"/>
</dbReference>
<dbReference type="InterPro" id="IPR001282">
    <property type="entry name" value="G6P_DH"/>
</dbReference>
<dbReference type="Pfam" id="PF00479">
    <property type="entry name" value="G6PD_N"/>
    <property type="match status" value="1"/>
</dbReference>
<evidence type="ECO:0000256" key="4">
    <source>
        <dbReference type="ARBA" id="ARBA00020444"/>
    </source>
</evidence>
<evidence type="ECO:0000259" key="13">
    <source>
        <dbReference type="Pfam" id="PF00479"/>
    </source>
</evidence>
<feature type="region of interest" description="Disordered" evidence="12">
    <location>
        <begin position="1567"/>
        <end position="1667"/>
    </location>
</feature>
<comment type="pathway">
    <text evidence="1 11">Carbohydrate degradation; pentose phosphate pathway; D-ribulose 5-phosphate from D-glucose 6-phosphate (oxidative stage): step 1/3.</text>
</comment>
<dbReference type="GO" id="GO:0050661">
    <property type="term" value="F:NADP binding"/>
    <property type="evidence" value="ECO:0007669"/>
    <property type="project" value="InterPro"/>
</dbReference>
<keyword evidence="5 11" id="KW-0313">Glucose metabolism</keyword>
<proteinExistence type="inferred from homology"/>
<dbReference type="NCBIfam" id="TIGR00871">
    <property type="entry name" value="zwf"/>
    <property type="match status" value="1"/>
</dbReference>
<dbReference type="GO" id="GO:0005829">
    <property type="term" value="C:cytosol"/>
    <property type="evidence" value="ECO:0007669"/>
    <property type="project" value="TreeGrafter"/>
</dbReference>
<evidence type="ECO:0000259" key="15">
    <source>
        <dbReference type="Pfam" id="PF08638"/>
    </source>
</evidence>
<dbReference type="Proteomes" id="UP001302745">
    <property type="component" value="Unassembled WGS sequence"/>
</dbReference>
<evidence type="ECO:0000256" key="11">
    <source>
        <dbReference type="RuleBase" id="RU362120"/>
    </source>
</evidence>
<dbReference type="InterPro" id="IPR022674">
    <property type="entry name" value="G6P_DH_NAD-bd"/>
</dbReference>
<name>A0AAN6VK69_9PEZI</name>
<dbReference type="PANTHER" id="PTHR23429">
    <property type="entry name" value="GLUCOSE-6-PHOSPHATE 1-DEHYDROGENASE G6PD"/>
    <property type="match status" value="1"/>
</dbReference>
<evidence type="ECO:0000256" key="7">
    <source>
        <dbReference type="ARBA" id="ARBA00023002"/>
    </source>
</evidence>
<dbReference type="HAMAP" id="MF_00966">
    <property type="entry name" value="G6PD"/>
    <property type="match status" value="1"/>
</dbReference>
<evidence type="ECO:0000256" key="12">
    <source>
        <dbReference type="SAM" id="MobiDB-lite"/>
    </source>
</evidence>
<comment type="catalytic activity">
    <reaction evidence="10 11">
        <text>D-glucose 6-phosphate + NADP(+) = 6-phospho-D-glucono-1,5-lactone + NADPH + H(+)</text>
        <dbReference type="Rhea" id="RHEA:15841"/>
        <dbReference type="ChEBI" id="CHEBI:15378"/>
        <dbReference type="ChEBI" id="CHEBI:57783"/>
        <dbReference type="ChEBI" id="CHEBI:57955"/>
        <dbReference type="ChEBI" id="CHEBI:58349"/>
        <dbReference type="ChEBI" id="CHEBI:61548"/>
        <dbReference type="EC" id="1.1.1.49"/>
    </reaction>
</comment>
<dbReference type="FunFam" id="3.40.50.720:FF:000111">
    <property type="entry name" value="Glucose-6-phosphate 1-dehydrogenase"/>
    <property type="match status" value="1"/>
</dbReference>
<dbReference type="InterPro" id="IPR055122">
    <property type="entry name" value="Med14_N"/>
</dbReference>
<evidence type="ECO:0000256" key="6">
    <source>
        <dbReference type="ARBA" id="ARBA00022857"/>
    </source>
</evidence>
<evidence type="ECO:0000256" key="10">
    <source>
        <dbReference type="ARBA" id="ARBA00048749"/>
    </source>
</evidence>
<dbReference type="EMBL" id="MU856952">
    <property type="protein sequence ID" value="KAK4153077.1"/>
    <property type="molecule type" value="Genomic_DNA"/>
</dbReference>
<sequence length="1667" mass="188478">MASELHSAGATIELKDNTVIVVLGASGDLAKKKTFPALFGLYRNQFLPKDIKVVGYARTKMDHDDFIRRIRSYIKTPTKDIEQQLEEFCNLCTYVSGQYDRDESFLQLNKHLEELEQGRKETNRLFYMALPPSVFTIVSQHLKKCCYPTKGIARVIVEKPFGKDLASSRELQKSLEPDWKEDELFRIDHYLGKEMVKNILILRFGNSFLGATWNRHHIDNVQITFKEPFGTEGRGGYFDEFGIIRDVMQNHLLQVLTLLAMERPISFSAEDIRDEKVRVLRAIPAIEPKNVIIGQYGKSLDGSKPSYKEDDTVPKDSRCPTFCALVAYIKNERWDGVPFIMKAGKALNEQKTEIRVQFKDVTSGIFKDIPRNELVMRIQPNESVYIKMNSKLPGLTMQTVVTELDLTYRRRFSDLKIPEAYESLILDCLKGDHSNFVRDDELDASWRIFTPLLHYLDDNKEIIPMEYPYGSRGPAVLDDFTSSYGYKFSDAAGYQWPTTSALGPGGNKFSSQVRDLLRVRRALHRGPSVGEGDLRMDNGMHNDTHTDKGKGLLVNGVEEESVSVKPEHSPKNKGVDNGSAIVGDYSSLASNLQALRDTTMEEPPDELQHISDTVIPLSLLLSRLAQFSHTKLQELILNLASKPLPHPTANGSINGIVNSGANGSAKSAAGVPSPALEDTSSESLEKKTMILNFVQDLHARWVKALVIAEWARNADEVGKLIDLRAHLVDQLGLYHKAFWDMVQVKRDLVYAKVPSPDLKTALEVLSTGAVHWMPDFGYLPKPRLTAQEKLYWLNEIEVTLNMRLQLHEYEQIPQPWKQYKIANGRVTFTVPGEFEVDLTLSSEEFKTQLWFLDFRLIFSPTPPEVTGNAREFIEAQVNTILQTDGLPGCYNYLHGLTLTTKIGEFARQAVELDHSGLWIDTLKVERLNRALSIQYWVQRSHSQGSPSWILIGVHSGKASEGEYDPGTPSHLMLQWFRDGKEVKDVDIPFDVDNISTEKLLTTIISLHIEHLLSSIYNALKSKPRYANKNGRLVLQISDQPRANSSLAMQLLGEDNAVLGIGTWMGNFYFVDRSPDGLEWAQRFNSLRNPVHEGAGVLEQFRWSYTARCLRMLPRPPEWVVIPHSQAPVALDETKRVVYSHAPPSRDAFHAVWIRNTRWEPQWFAMMSLSLGGDRWWLVEVTFTELPITPSDLLLPSSPLIPKLTEHATDIMAHIRDLRGLHQQETAHAGRNPGDDGSWRIWARSIDMLPPRSASDDAARTPWAAKFIPIICKGAAPTPASEDLDLNADASTLQRRLPPWRGNIEVKVAVTNRAKFDLLQPKLDRDVSYDHRLGQFTLRFRPKMSDNLSPIIQARMQALDRLVEIVDALRRGGKHVAPKRITLRKIIFTYGDSISAIPLPNQVPAPDQKEQRPWKVRLNLAKEEGVDVVLENGNPHLRVIDYLRAAANSPTFTKLPAWLVFTLPLFRALERVQDAWDTVFAKDQGACYIFHKSLDWSRRMHLDIQPRDKGGKLMWHIYRPATDANILKQRVWSTSGVGFKGLMNSAAANWDDGIENLLTLINDSLLSLAGTPPPPQQKQPQQLPHHLQAPPAAQSQDLQQPIPAPGPQARFPHQLQQPQQPYQQQPRLPQQHMAQANMRGQGQHQAQAQGQQRASLGKNNNAPVVILD</sequence>
<organism evidence="16 17">
    <name type="scientific">Chaetomidium leptoderma</name>
    <dbReference type="NCBI Taxonomy" id="669021"/>
    <lineage>
        <taxon>Eukaryota</taxon>
        <taxon>Fungi</taxon>
        <taxon>Dikarya</taxon>
        <taxon>Ascomycota</taxon>
        <taxon>Pezizomycotina</taxon>
        <taxon>Sordariomycetes</taxon>
        <taxon>Sordariomycetidae</taxon>
        <taxon>Sordariales</taxon>
        <taxon>Chaetomiaceae</taxon>
        <taxon>Chaetomidium</taxon>
    </lineage>
</organism>